<reference evidence="3" key="2">
    <citation type="submission" date="2015-06" db="UniProtKB">
        <authorList>
            <consortium name="EnsemblProtists"/>
        </authorList>
    </citation>
    <scope>IDENTIFICATION</scope>
    <source>
        <strain evidence="3">Pr102</strain>
    </source>
</reference>
<keyword evidence="4" id="KW-1185">Reference proteome</keyword>
<name>H3GZG8_PHYRM</name>
<dbReference type="PANTHER" id="PTHR47852">
    <property type="entry name" value="OS06G0298400 PROTEIN"/>
    <property type="match status" value="1"/>
</dbReference>
<dbReference type="EMBL" id="DS566081">
    <property type="status" value="NOT_ANNOTATED_CDS"/>
    <property type="molecule type" value="Genomic_DNA"/>
</dbReference>
<dbReference type="Pfam" id="PF00397">
    <property type="entry name" value="WW"/>
    <property type="match status" value="2"/>
</dbReference>
<feature type="domain" description="WW" evidence="2">
    <location>
        <begin position="385"/>
        <end position="419"/>
    </location>
</feature>
<evidence type="ECO:0000313" key="4">
    <source>
        <dbReference type="Proteomes" id="UP000005238"/>
    </source>
</evidence>
<dbReference type="SUPFAM" id="SSF51045">
    <property type="entry name" value="WW domain"/>
    <property type="match status" value="3"/>
</dbReference>
<proteinExistence type="predicted"/>
<feature type="compositionally biased region" description="Low complexity" evidence="1">
    <location>
        <begin position="52"/>
        <end position="64"/>
    </location>
</feature>
<dbReference type="InterPro" id="IPR036020">
    <property type="entry name" value="WW_dom_sf"/>
</dbReference>
<feature type="domain" description="WW" evidence="2">
    <location>
        <begin position="329"/>
        <end position="363"/>
    </location>
</feature>
<dbReference type="PROSITE" id="PS01159">
    <property type="entry name" value="WW_DOMAIN_1"/>
    <property type="match status" value="2"/>
</dbReference>
<dbReference type="AlphaFoldDB" id="H3GZG8"/>
<dbReference type="PROSITE" id="PS50020">
    <property type="entry name" value="WW_DOMAIN_2"/>
    <property type="match status" value="3"/>
</dbReference>
<protein>
    <recommendedName>
        <fullName evidence="2">WW domain-containing protein</fullName>
    </recommendedName>
</protein>
<dbReference type="SMART" id="SM00456">
    <property type="entry name" value="WW"/>
    <property type="match status" value="3"/>
</dbReference>
<dbReference type="HOGENOM" id="CLU_044157_0_0_1"/>
<dbReference type="Gene3D" id="2.20.70.10">
    <property type="match status" value="3"/>
</dbReference>
<accession>H3GZG8</accession>
<dbReference type="InterPro" id="IPR001202">
    <property type="entry name" value="WW_dom"/>
</dbReference>
<dbReference type="VEuPathDB" id="FungiDB:KRP23_7590"/>
<evidence type="ECO:0000259" key="2">
    <source>
        <dbReference type="PROSITE" id="PS50020"/>
    </source>
</evidence>
<sequence>MSATAKAATDVETQLEESVKVREDNDGDSASPLEHESSQVLNDCDSTVEMRSATTEEPAPIPPTIESAVTDFNAKQEKGDLLGVAIQASGQEVPDNTNDVTSGDHEALAEEQLVPTTTDNLTPQTKPDANEVVDQDFMLPPAEHHRATRKIQGQYRCFVRRRLILDQLRFMLAKERRQARRKKAKKVKTGDTVASESESPVATVAVAVDTINVQAQQVAPDSVSREIGAEMSPRALASEEAEPSKEDAMLRARKDSCEYAFDLFDGSKDTSGEDTVFVEAPAALPGTSDDTTTSSPPTSMMLAELAFSDDTEEPTGTVLIETSVTADAAEVQPHWERYVDSTTSKSFYYNPATNETRWAAPADPDYAGIISHPPHTTATADVPTSGQPKEWQEFLDEASGQMFYYNTKTGESSWEPPADGSAEVVALPQSEATAESAASAWVMYIDPASQAPYYVNVKTLVTSWERPADFAAMKPRAMNAAGEDTYSIAV</sequence>
<feature type="domain" description="WW" evidence="2">
    <location>
        <begin position="435"/>
        <end position="469"/>
    </location>
</feature>
<evidence type="ECO:0000256" key="1">
    <source>
        <dbReference type="SAM" id="MobiDB-lite"/>
    </source>
</evidence>
<dbReference type="CDD" id="cd00201">
    <property type="entry name" value="WW"/>
    <property type="match status" value="3"/>
</dbReference>
<evidence type="ECO:0000313" key="3">
    <source>
        <dbReference type="EnsemblProtists" id="Phyra83191"/>
    </source>
</evidence>
<dbReference type="PANTHER" id="PTHR47852:SF2">
    <property type="entry name" value="WW DOMAIN-CONTAINING PROTEIN"/>
    <property type="match status" value="1"/>
</dbReference>
<dbReference type="InParanoid" id="H3GZG8"/>
<dbReference type="VEuPathDB" id="FungiDB:KRP22_418"/>
<dbReference type="EnsemblProtists" id="Phyra83191">
    <property type="protein sequence ID" value="Phyra83191"/>
    <property type="gene ID" value="Phyra83191"/>
</dbReference>
<dbReference type="eggNOG" id="ENOG502TE85">
    <property type="taxonomic scope" value="Eukaryota"/>
</dbReference>
<dbReference type="Proteomes" id="UP000005238">
    <property type="component" value="Unassembled WGS sequence"/>
</dbReference>
<feature type="region of interest" description="Disordered" evidence="1">
    <location>
        <begin position="1"/>
        <end position="64"/>
    </location>
</feature>
<organism evidence="3 4">
    <name type="scientific">Phytophthora ramorum</name>
    <name type="common">Sudden oak death agent</name>
    <dbReference type="NCBI Taxonomy" id="164328"/>
    <lineage>
        <taxon>Eukaryota</taxon>
        <taxon>Sar</taxon>
        <taxon>Stramenopiles</taxon>
        <taxon>Oomycota</taxon>
        <taxon>Peronosporomycetes</taxon>
        <taxon>Peronosporales</taxon>
        <taxon>Peronosporaceae</taxon>
        <taxon>Phytophthora</taxon>
    </lineage>
</organism>
<dbReference type="STRING" id="164328.H3GZG8"/>
<reference evidence="4" key="1">
    <citation type="journal article" date="2006" name="Science">
        <title>Phytophthora genome sequences uncover evolutionary origins and mechanisms of pathogenesis.</title>
        <authorList>
            <person name="Tyler B.M."/>
            <person name="Tripathy S."/>
            <person name="Zhang X."/>
            <person name="Dehal P."/>
            <person name="Jiang R.H."/>
            <person name="Aerts A."/>
            <person name="Arredondo F.D."/>
            <person name="Baxter L."/>
            <person name="Bensasson D."/>
            <person name="Beynon J.L."/>
            <person name="Chapman J."/>
            <person name="Damasceno C.M."/>
            <person name="Dorrance A.E."/>
            <person name="Dou D."/>
            <person name="Dickerman A.W."/>
            <person name="Dubchak I.L."/>
            <person name="Garbelotto M."/>
            <person name="Gijzen M."/>
            <person name="Gordon S.G."/>
            <person name="Govers F."/>
            <person name="Grunwald N.J."/>
            <person name="Huang W."/>
            <person name="Ivors K.L."/>
            <person name="Jones R.W."/>
            <person name="Kamoun S."/>
            <person name="Krampis K."/>
            <person name="Lamour K.H."/>
            <person name="Lee M.K."/>
            <person name="McDonald W.H."/>
            <person name="Medina M."/>
            <person name="Meijer H.J."/>
            <person name="Nordberg E.K."/>
            <person name="Maclean D.J."/>
            <person name="Ospina-Giraldo M.D."/>
            <person name="Morris P.F."/>
            <person name="Phuntumart V."/>
            <person name="Putnam N.H."/>
            <person name="Rash S."/>
            <person name="Rose J.K."/>
            <person name="Sakihama Y."/>
            <person name="Salamov A.A."/>
            <person name="Savidor A."/>
            <person name="Scheuring C.F."/>
            <person name="Smith B.M."/>
            <person name="Sobral B.W."/>
            <person name="Terry A."/>
            <person name="Torto-Alalibo T.A."/>
            <person name="Win J."/>
            <person name="Xu Z."/>
            <person name="Zhang H."/>
            <person name="Grigoriev I.V."/>
            <person name="Rokhsar D.S."/>
            <person name="Boore J.L."/>
        </authorList>
    </citation>
    <scope>NUCLEOTIDE SEQUENCE [LARGE SCALE GENOMIC DNA]</scope>
    <source>
        <strain evidence="4">Pr102</strain>
    </source>
</reference>
<dbReference type="OMA" id="WVMYIDP"/>